<evidence type="ECO:0000313" key="2">
    <source>
        <dbReference type="Proteomes" id="UP000008144"/>
    </source>
</evidence>
<dbReference type="HOGENOM" id="CLU_3370818_0_0_1"/>
<dbReference type="InParanoid" id="H2XQG0"/>
<reference evidence="1" key="2">
    <citation type="journal article" date="2008" name="Genome Biol.">
        <title>Improved genome assembly and evidence-based global gene model set for the chordate Ciona intestinalis: new insight into intron and operon populations.</title>
        <authorList>
            <person name="Satou Y."/>
            <person name="Mineta K."/>
            <person name="Ogasawara M."/>
            <person name="Sasakura Y."/>
            <person name="Shoguchi E."/>
            <person name="Ueno K."/>
            <person name="Yamada L."/>
            <person name="Matsumoto J."/>
            <person name="Wasserscheid J."/>
            <person name="Dewar K."/>
            <person name="Wiley G.B."/>
            <person name="Macmil S.L."/>
            <person name="Roe B.A."/>
            <person name="Zeller R.W."/>
            <person name="Hastings K.E."/>
            <person name="Lemaire P."/>
            <person name="Lindquist E."/>
            <person name="Endo T."/>
            <person name="Hotta K."/>
            <person name="Inaba K."/>
        </authorList>
    </citation>
    <scope>NUCLEOTIDE SEQUENCE [LARGE SCALE GENOMIC DNA]</scope>
    <source>
        <strain evidence="1">wild type</strain>
    </source>
</reference>
<protein>
    <submittedName>
        <fullName evidence="1">Uncharacterized protein</fullName>
    </submittedName>
</protein>
<dbReference type="AlphaFoldDB" id="H2XQG0"/>
<dbReference type="Ensembl" id="ENSCINT00000033859.1">
    <property type="protein sequence ID" value="ENSCINP00000031894.1"/>
    <property type="gene ID" value="ENSCING00000022749.1"/>
</dbReference>
<reference evidence="2" key="1">
    <citation type="journal article" date="2002" name="Science">
        <title>The draft genome of Ciona intestinalis: insights into chordate and vertebrate origins.</title>
        <authorList>
            <person name="Dehal P."/>
            <person name="Satou Y."/>
            <person name="Campbell R.K."/>
            <person name="Chapman J."/>
            <person name="Degnan B."/>
            <person name="De Tomaso A."/>
            <person name="Davidson B."/>
            <person name="Di Gregorio A."/>
            <person name="Gelpke M."/>
            <person name="Goodstein D.M."/>
            <person name="Harafuji N."/>
            <person name="Hastings K.E."/>
            <person name="Ho I."/>
            <person name="Hotta K."/>
            <person name="Huang W."/>
            <person name="Kawashima T."/>
            <person name="Lemaire P."/>
            <person name="Martinez D."/>
            <person name="Meinertzhagen I.A."/>
            <person name="Necula S."/>
            <person name="Nonaka M."/>
            <person name="Putnam N."/>
            <person name="Rash S."/>
            <person name="Saiga H."/>
            <person name="Satake M."/>
            <person name="Terry A."/>
            <person name="Yamada L."/>
            <person name="Wang H.G."/>
            <person name="Awazu S."/>
            <person name="Azumi K."/>
            <person name="Boore J."/>
            <person name="Branno M."/>
            <person name="Chin-Bow S."/>
            <person name="DeSantis R."/>
            <person name="Doyle S."/>
            <person name="Francino P."/>
            <person name="Keys D.N."/>
            <person name="Haga S."/>
            <person name="Hayashi H."/>
            <person name="Hino K."/>
            <person name="Imai K.S."/>
            <person name="Inaba K."/>
            <person name="Kano S."/>
            <person name="Kobayashi K."/>
            <person name="Kobayashi M."/>
            <person name="Lee B.I."/>
            <person name="Makabe K.W."/>
            <person name="Manohar C."/>
            <person name="Matassi G."/>
            <person name="Medina M."/>
            <person name="Mochizuki Y."/>
            <person name="Mount S."/>
            <person name="Morishita T."/>
            <person name="Miura S."/>
            <person name="Nakayama A."/>
            <person name="Nishizaka S."/>
            <person name="Nomoto H."/>
            <person name="Ohta F."/>
            <person name="Oishi K."/>
            <person name="Rigoutsos I."/>
            <person name="Sano M."/>
            <person name="Sasaki A."/>
            <person name="Sasakura Y."/>
            <person name="Shoguchi E."/>
            <person name="Shin-i T."/>
            <person name="Spagnuolo A."/>
            <person name="Stainier D."/>
            <person name="Suzuki M.M."/>
            <person name="Tassy O."/>
            <person name="Takatori N."/>
            <person name="Tokuoka M."/>
            <person name="Yagi K."/>
            <person name="Yoshizaki F."/>
            <person name="Wada S."/>
            <person name="Zhang C."/>
            <person name="Hyatt P.D."/>
            <person name="Larimer F."/>
            <person name="Detter C."/>
            <person name="Doggett N."/>
            <person name="Glavina T."/>
            <person name="Hawkins T."/>
            <person name="Richardson P."/>
            <person name="Lucas S."/>
            <person name="Kohara Y."/>
            <person name="Levine M."/>
            <person name="Satoh N."/>
            <person name="Rokhsar D.S."/>
        </authorList>
    </citation>
    <scope>NUCLEOTIDE SEQUENCE [LARGE SCALE GENOMIC DNA]</scope>
</reference>
<dbReference type="EMBL" id="EAAA01001357">
    <property type="status" value="NOT_ANNOTATED_CDS"/>
    <property type="molecule type" value="Genomic_DNA"/>
</dbReference>
<reference evidence="1" key="4">
    <citation type="submission" date="2025-09" db="UniProtKB">
        <authorList>
            <consortium name="Ensembl"/>
        </authorList>
    </citation>
    <scope>IDENTIFICATION</scope>
</reference>
<dbReference type="Proteomes" id="UP000008144">
    <property type="component" value="Chromosome 2"/>
</dbReference>
<organism evidence="1 2">
    <name type="scientific">Ciona intestinalis</name>
    <name type="common">Transparent sea squirt</name>
    <name type="synonym">Ascidia intestinalis</name>
    <dbReference type="NCBI Taxonomy" id="7719"/>
    <lineage>
        <taxon>Eukaryota</taxon>
        <taxon>Metazoa</taxon>
        <taxon>Chordata</taxon>
        <taxon>Tunicata</taxon>
        <taxon>Ascidiacea</taxon>
        <taxon>Phlebobranchia</taxon>
        <taxon>Cionidae</taxon>
        <taxon>Ciona</taxon>
    </lineage>
</organism>
<dbReference type="EMBL" id="EAAA01001356">
    <property type="status" value="NOT_ANNOTATED_CDS"/>
    <property type="molecule type" value="Genomic_DNA"/>
</dbReference>
<keyword evidence="2" id="KW-1185">Reference proteome</keyword>
<name>H2XQG0_CIOIN</name>
<accession>H2XQG0</accession>
<sequence length="35" mass="3986">MYGFVSKGNFSSTPSRLERFSLERASALDNLFLFP</sequence>
<proteinExistence type="predicted"/>
<reference evidence="1" key="3">
    <citation type="submission" date="2025-08" db="UniProtKB">
        <authorList>
            <consortium name="Ensembl"/>
        </authorList>
    </citation>
    <scope>IDENTIFICATION</scope>
</reference>
<evidence type="ECO:0000313" key="1">
    <source>
        <dbReference type="Ensembl" id="ENSCINP00000031894.1"/>
    </source>
</evidence>